<dbReference type="GO" id="GO:0009103">
    <property type="term" value="P:lipopolysaccharide biosynthetic process"/>
    <property type="evidence" value="ECO:0007669"/>
    <property type="project" value="UniProtKB-ARBA"/>
</dbReference>
<evidence type="ECO:0000256" key="4">
    <source>
        <dbReference type="ARBA" id="ARBA00022679"/>
    </source>
</evidence>
<feature type="transmembrane region" description="Helical" evidence="8">
    <location>
        <begin position="300"/>
        <end position="321"/>
    </location>
</feature>
<evidence type="ECO:0000313" key="10">
    <source>
        <dbReference type="EMBL" id="OGM87927.1"/>
    </source>
</evidence>
<comment type="caution">
    <text evidence="10">The sequence shown here is derived from an EMBL/GenBank/DDBJ whole genome shotgun (WGS) entry which is preliminary data.</text>
</comment>
<evidence type="ECO:0000256" key="6">
    <source>
        <dbReference type="ARBA" id="ARBA00022989"/>
    </source>
</evidence>
<evidence type="ECO:0000256" key="7">
    <source>
        <dbReference type="ARBA" id="ARBA00023136"/>
    </source>
</evidence>
<feature type="transmembrane region" description="Helical" evidence="8">
    <location>
        <begin position="26"/>
        <end position="42"/>
    </location>
</feature>
<feature type="transmembrane region" description="Helical" evidence="8">
    <location>
        <begin position="195"/>
        <end position="215"/>
    </location>
</feature>
<dbReference type="EMBL" id="MGIK01000020">
    <property type="protein sequence ID" value="OGM87927.1"/>
    <property type="molecule type" value="Genomic_DNA"/>
</dbReference>
<gene>
    <name evidence="10" type="ORF">A2594_01535</name>
</gene>
<evidence type="ECO:0000259" key="9">
    <source>
        <dbReference type="Pfam" id="PF13231"/>
    </source>
</evidence>
<dbReference type="PANTHER" id="PTHR33908">
    <property type="entry name" value="MANNOSYLTRANSFERASE YKCB-RELATED"/>
    <property type="match status" value="1"/>
</dbReference>
<feature type="domain" description="Glycosyltransferase RgtA/B/C/D-like" evidence="9">
    <location>
        <begin position="86"/>
        <end position="247"/>
    </location>
</feature>
<accession>A0A1F8DH38</accession>
<evidence type="ECO:0000256" key="1">
    <source>
        <dbReference type="ARBA" id="ARBA00004651"/>
    </source>
</evidence>
<keyword evidence="5 8" id="KW-0812">Transmembrane</keyword>
<keyword evidence="7 8" id="KW-0472">Membrane</keyword>
<comment type="subcellular location">
    <subcellularLocation>
        <location evidence="1">Cell membrane</location>
        <topology evidence="1">Multi-pass membrane protein</topology>
    </subcellularLocation>
</comment>
<feature type="transmembrane region" description="Helical" evidence="8">
    <location>
        <begin position="382"/>
        <end position="400"/>
    </location>
</feature>
<evidence type="ECO:0000256" key="5">
    <source>
        <dbReference type="ARBA" id="ARBA00022692"/>
    </source>
</evidence>
<keyword evidence="4" id="KW-0808">Transferase</keyword>
<evidence type="ECO:0000313" key="11">
    <source>
        <dbReference type="Proteomes" id="UP000176775"/>
    </source>
</evidence>
<keyword evidence="2" id="KW-1003">Cell membrane</keyword>
<proteinExistence type="predicted"/>
<dbReference type="AlphaFoldDB" id="A0A1F8DH38"/>
<evidence type="ECO:0000256" key="2">
    <source>
        <dbReference type="ARBA" id="ARBA00022475"/>
    </source>
</evidence>
<feature type="transmembrane region" description="Helical" evidence="8">
    <location>
        <begin position="120"/>
        <end position="143"/>
    </location>
</feature>
<keyword evidence="6 8" id="KW-1133">Transmembrane helix</keyword>
<dbReference type="InterPro" id="IPR050297">
    <property type="entry name" value="LipidA_mod_glycosyltrf_83"/>
</dbReference>
<dbReference type="GO" id="GO:0005886">
    <property type="term" value="C:plasma membrane"/>
    <property type="evidence" value="ECO:0007669"/>
    <property type="project" value="UniProtKB-SubCell"/>
</dbReference>
<keyword evidence="3" id="KW-0328">Glycosyltransferase</keyword>
<dbReference type="Proteomes" id="UP000176775">
    <property type="component" value="Unassembled WGS sequence"/>
</dbReference>
<dbReference type="PANTHER" id="PTHR33908:SF11">
    <property type="entry name" value="MEMBRANE PROTEIN"/>
    <property type="match status" value="1"/>
</dbReference>
<sequence>MEETAMGIRNTFRKIKSWIKNNPTEFWILAAILLVGAFFRIFKIDQYMTFLGDEGRDVILVRRIFTELHPPLIGPGTSVGGMYLGPLYYYLMAIPLLIAGFSPVGPAVMVALLGVTTIAFIWWITRLWFGKLAGIIAATLYAISPTAIIFSHSSWNPNIMPFFALLSMYSIWKVWSQENTNWLPILGISLAFTLQSHYLGLLIIPTLIIFWLLALKKFRKKKLSKLFIKKSVFGLACFLVLMSPLLIFDFRHDFMNVKAINKFIVERQTNFSSSPGIAVSQIPEIFNLINKSLIAGKNSIAAVISSIAIAVGMLYLLLKNYTRQKNFKIKGEYWLLLSWLIFGLVGLGLYKQSIYDHYLGFLFPVPFILMGVIISQLLSKNFILKIIGVAFLIYLIVINLNGNPFRKEPNNLMRRSKNVSRLVLNNVDGKPFNLAVIAKNNYEDGYRYFLELWGGEVLHADRWDPSTISDQLIVICEEELAKCDPTHSPKAEVANFGMTKISNQWEVEGVIIYKLAHTQ</sequence>
<feature type="transmembrane region" description="Helical" evidence="8">
    <location>
        <begin position="87"/>
        <end position="114"/>
    </location>
</feature>
<feature type="transmembrane region" description="Helical" evidence="8">
    <location>
        <begin position="357"/>
        <end position="375"/>
    </location>
</feature>
<dbReference type="GO" id="GO:0016763">
    <property type="term" value="F:pentosyltransferase activity"/>
    <property type="evidence" value="ECO:0007669"/>
    <property type="project" value="TreeGrafter"/>
</dbReference>
<evidence type="ECO:0000256" key="8">
    <source>
        <dbReference type="SAM" id="Phobius"/>
    </source>
</evidence>
<reference evidence="10 11" key="1">
    <citation type="journal article" date="2016" name="Nat. Commun.">
        <title>Thousands of microbial genomes shed light on interconnected biogeochemical processes in an aquifer system.</title>
        <authorList>
            <person name="Anantharaman K."/>
            <person name="Brown C.T."/>
            <person name="Hug L.A."/>
            <person name="Sharon I."/>
            <person name="Castelle C.J."/>
            <person name="Probst A.J."/>
            <person name="Thomas B.C."/>
            <person name="Singh A."/>
            <person name="Wilkins M.J."/>
            <person name="Karaoz U."/>
            <person name="Brodie E.L."/>
            <person name="Williams K.H."/>
            <person name="Hubbard S.S."/>
            <person name="Banfield J.F."/>
        </authorList>
    </citation>
    <scope>NUCLEOTIDE SEQUENCE [LARGE SCALE GENOMIC DNA]</scope>
</reference>
<dbReference type="InterPro" id="IPR038731">
    <property type="entry name" value="RgtA/B/C-like"/>
</dbReference>
<evidence type="ECO:0000256" key="3">
    <source>
        <dbReference type="ARBA" id="ARBA00022676"/>
    </source>
</evidence>
<feature type="transmembrane region" description="Helical" evidence="8">
    <location>
        <begin position="227"/>
        <end position="248"/>
    </location>
</feature>
<name>A0A1F8DH38_9BACT</name>
<protein>
    <recommendedName>
        <fullName evidence="9">Glycosyltransferase RgtA/B/C/D-like domain-containing protein</fullName>
    </recommendedName>
</protein>
<dbReference type="Pfam" id="PF13231">
    <property type="entry name" value="PMT_2"/>
    <property type="match status" value="1"/>
</dbReference>
<organism evidence="10 11">
    <name type="scientific">Candidatus Woesebacteria bacterium RIFOXYD1_FULL_41_28</name>
    <dbReference type="NCBI Taxonomy" id="1802550"/>
    <lineage>
        <taxon>Bacteria</taxon>
        <taxon>Candidatus Woeseibacteriota</taxon>
    </lineage>
</organism>
<feature type="transmembrane region" description="Helical" evidence="8">
    <location>
        <begin position="333"/>
        <end position="351"/>
    </location>
</feature>